<name>A0ABN9U0C6_9DINO</name>
<feature type="compositionally biased region" description="Low complexity" evidence="1">
    <location>
        <begin position="65"/>
        <end position="85"/>
    </location>
</feature>
<evidence type="ECO:0000313" key="2">
    <source>
        <dbReference type="EMBL" id="CAK0851913.1"/>
    </source>
</evidence>
<feature type="region of interest" description="Disordered" evidence="1">
    <location>
        <begin position="226"/>
        <end position="268"/>
    </location>
</feature>
<sequence length="384" mass="41574">MGQIQVHYEGFDSRHDEWLPKDSTRIVTVVEPAEKDGLALGDPSRPGASSKEELLVEVPLRRASDSPAALAGAAPEEPDAGPGEPRQYMATDTKTVPAQDCTASPDTQMPFTVNSDAAAAAPGVIGPPAAPRDGLSRGARVTVLSKTGKERACTIAEVLMGQVQVHYEGFDSRHDEWLPRDSTRIVAVVEPAEKDGLALGDPSSPCASSKEELLVEVPLRRASDSPAALAGAAPEETAVEAAGDRDGAGLEPSSQQASREEDRRLSRSWPRAHAWKDVALHRQLRGTTARSQRRLHRIRRHMRGAAPKLPTRVPRRTEIALGAMCAELAGEVDQLRVQEIAVEVRRRASPRRTTPKSSWTTSRQRARALTARAPLTRRRQADGQ</sequence>
<protein>
    <recommendedName>
        <fullName evidence="4">Tudor-knot domain-containing protein</fullName>
    </recommendedName>
</protein>
<dbReference type="Proteomes" id="UP001189429">
    <property type="component" value="Unassembled WGS sequence"/>
</dbReference>
<dbReference type="Gene3D" id="2.30.30.140">
    <property type="match status" value="2"/>
</dbReference>
<evidence type="ECO:0000256" key="1">
    <source>
        <dbReference type="SAM" id="MobiDB-lite"/>
    </source>
</evidence>
<proteinExistence type="predicted"/>
<feature type="region of interest" description="Disordered" evidence="1">
    <location>
        <begin position="34"/>
        <end position="101"/>
    </location>
</feature>
<gene>
    <name evidence="2" type="ORF">PCOR1329_LOCUS43908</name>
</gene>
<dbReference type="InterPro" id="IPR016197">
    <property type="entry name" value="Chromo-like_dom_sf"/>
</dbReference>
<keyword evidence="3" id="KW-1185">Reference proteome</keyword>
<organism evidence="2 3">
    <name type="scientific">Prorocentrum cordatum</name>
    <dbReference type="NCBI Taxonomy" id="2364126"/>
    <lineage>
        <taxon>Eukaryota</taxon>
        <taxon>Sar</taxon>
        <taxon>Alveolata</taxon>
        <taxon>Dinophyceae</taxon>
        <taxon>Prorocentrales</taxon>
        <taxon>Prorocentraceae</taxon>
        <taxon>Prorocentrum</taxon>
    </lineage>
</organism>
<reference evidence="2" key="1">
    <citation type="submission" date="2023-10" db="EMBL/GenBank/DDBJ databases">
        <authorList>
            <person name="Chen Y."/>
            <person name="Shah S."/>
            <person name="Dougan E. K."/>
            <person name="Thang M."/>
            <person name="Chan C."/>
        </authorList>
    </citation>
    <scope>NUCLEOTIDE SEQUENCE [LARGE SCALE GENOMIC DNA]</scope>
</reference>
<dbReference type="SUPFAM" id="SSF54160">
    <property type="entry name" value="Chromo domain-like"/>
    <property type="match status" value="2"/>
</dbReference>
<accession>A0ABN9U0C6</accession>
<feature type="compositionally biased region" description="Basic and acidic residues" evidence="1">
    <location>
        <begin position="50"/>
        <end position="64"/>
    </location>
</feature>
<evidence type="ECO:0000313" key="3">
    <source>
        <dbReference type="Proteomes" id="UP001189429"/>
    </source>
</evidence>
<feature type="region of interest" description="Disordered" evidence="1">
    <location>
        <begin position="345"/>
        <end position="384"/>
    </location>
</feature>
<dbReference type="EMBL" id="CAUYUJ010015280">
    <property type="protein sequence ID" value="CAK0851913.1"/>
    <property type="molecule type" value="Genomic_DNA"/>
</dbReference>
<comment type="caution">
    <text evidence="2">The sequence shown here is derived from an EMBL/GenBank/DDBJ whole genome shotgun (WGS) entry which is preliminary data.</text>
</comment>
<feature type="compositionally biased region" description="Polar residues" evidence="1">
    <location>
        <begin position="90"/>
        <end position="101"/>
    </location>
</feature>
<feature type="compositionally biased region" description="Low complexity" evidence="1">
    <location>
        <begin position="226"/>
        <end position="236"/>
    </location>
</feature>
<evidence type="ECO:0008006" key="4">
    <source>
        <dbReference type="Google" id="ProtNLM"/>
    </source>
</evidence>